<accession>H2XJU8</accession>
<dbReference type="AlphaFoldDB" id="H2XJU8"/>
<keyword evidence="6 11" id="KW-0862">Zinc</keyword>
<keyword evidence="3" id="KW-0678">Repressor</keyword>
<dbReference type="InterPro" id="IPR000571">
    <property type="entry name" value="Znf_CCCH"/>
</dbReference>
<feature type="zinc finger region" description="C3H1-type" evidence="11">
    <location>
        <begin position="176"/>
        <end position="204"/>
    </location>
</feature>
<evidence type="ECO:0000256" key="10">
    <source>
        <dbReference type="ARBA" id="ARBA00023242"/>
    </source>
</evidence>
<dbReference type="Gene3D" id="2.30.30.140">
    <property type="match status" value="1"/>
</dbReference>
<dbReference type="PROSITE" id="PS50103">
    <property type="entry name" value="ZF_C3H1"/>
    <property type="match status" value="1"/>
</dbReference>
<keyword evidence="9" id="KW-0804">Transcription</keyword>
<dbReference type="GO" id="GO:0008270">
    <property type="term" value="F:zinc ion binding"/>
    <property type="evidence" value="ECO:0007669"/>
    <property type="project" value="UniProtKB-KW"/>
</dbReference>
<dbReference type="EMBL" id="EAAA01000652">
    <property type="status" value="NOT_ANNOTATED_CDS"/>
    <property type="molecule type" value="Genomic_DNA"/>
</dbReference>
<dbReference type="Ensembl" id="ENSCINT00000034691.1">
    <property type="protein sequence ID" value="ENSCINP00000029930.1"/>
    <property type="gene ID" value="ENSCING00000021015.1"/>
</dbReference>
<keyword evidence="8" id="KW-0238">DNA-binding</keyword>
<dbReference type="GO" id="GO:0001227">
    <property type="term" value="F:DNA-binding transcription repressor activity, RNA polymerase II-specific"/>
    <property type="evidence" value="ECO:0000318"/>
    <property type="project" value="GO_Central"/>
</dbReference>
<dbReference type="GO" id="GO:0005634">
    <property type="term" value="C:nucleus"/>
    <property type="evidence" value="ECO:0000318"/>
    <property type="project" value="GO_Central"/>
</dbReference>
<evidence type="ECO:0000256" key="1">
    <source>
        <dbReference type="ARBA" id="ARBA00004123"/>
    </source>
</evidence>
<dbReference type="SMART" id="SM00443">
    <property type="entry name" value="G_patch"/>
    <property type="match status" value="1"/>
</dbReference>
<keyword evidence="4 11" id="KW-0479">Metal-binding</keyword>
<keyword evidence="5 11" id="KW-0863">Zinc-finger</keyword>
<evidence type="ECO:0000256" key="6">
    <source>
        <dbReference type="ARBA" id="ARBA00022833"/>
    </source>
</evidence>
<feature type="coiled-coil region" evidence="12">
    <location>
        <begin position="3"/>
        <end position="30"/>
    </location>
</feature>
<reference evidence="16" key="4">
    <citation type="submission" date="2025-09" db="UniProtKB">
        <authorList>
            <consortium name="Ensembl"/>
        </authorList>
    </citation>
    <scope>IDENTIFICATION</scope>
</reference>
<dbReference type="GO" id="GO:0000122">
    <property type="term" value="P:negative regulation of transcription by RNA polymerase II"/>
    <property type="evidence" value="ECO:0000318"/>
    <property type="project" value="GO_Central"/>
</dbReference>
<comment type="subcellular location">
    <subcellularLocation>
        <location evidence="1">Nucleus</location>
    </subcellularLocation>
</comment>
<reference evidence="17" key="1">
    <citation type="journal article" date="2002" name="Science">
        <title>The draft genome of Ciona intestinalis: insights into chordate and vertebrate origins.</title>
        <authorList>
            <person name="Dehal P."/>
            <person name="Satou Y."/>
            <person name="Campbell R.K."/>
            <person name="Chapman J."/>
            <person name="Degnan B."/>
            <person name="De Tomaso A."/>
            <person name="Davidson B."/>
            <person name="Di Gregorio A."/>
            <person name="Gelpke M."/>
            <person name="Goodstein D.M."/>
            <person name="Harafuji N."/>
            <person name="Hastings K.E."/>
            <person name="Ho I."/>
            <person name="Hotta K."/>
            <person name="Huang W."/>
            <person name="Kawashima T."/>
            <person name="Lemaire P."/>
            <person name="Martinez D."/>
            <person name="Meinertzhagen I.A."/>
            <person name="Necula S."/>
            <person name="Nonaka M."/>
            <person name="Putnam N."/>
            <person name="Rash S."/>
            <person name="Saiga H."/>
            <person name="Satake M."/>
            <person name="Terry A."/>
            <person name="Yamada L."/>
            <person name="Wang H.G."/>
            <person name="Awazu S."/>
            <person name="Azumi K."/>
            <person name="Boore J."/>
            <person name="Branno M."/>
            <person name="Chin-Bow S."/>
            <person name="DeSantis R."/>
            <person name="Doyle S."/>
            <person name="Francino P."/>
            <person name="Keys D.N."/>
            <person name="Haga S."/>
            <person name="Hayashi H."/>
            <person name="Hino K."/>
            <person name="Imai K.S."/>
            <person name="Inaba K."/>
            <person name="Kano S."/>
            <person name="Kobayashi K."/>
            <person name="Kobayashi M."/>
            <person name="Lee B.I."/>
            <person name="Makabe K.W."/>
            <person name="Manohar C."/>
            <person name="Matassi G."/>
            <person name="Medina M."/>
            <person name="Mochizuki Y."/>
            <person name="Mount S."/>
            <person name="Morishita T."/>
            <person name="Miura S."/>
            <person name="Nakayama A."/>
            <person name="Nishizaka S."/>
            <person name="Nomoto H."/>
            <person name="Ohta F."/>
            <person name="Oishi K."/>
            <person name="Rigoutsos I."/>
            <person name="Sano M."/>
            <person name="Sasaki A."/>
            <person name="Sasakura Y."/>
            <person name="Shoguchi E."/>
            <person name="Shin-i T."/>
            <person name="Spagnuolo A."/>
            <person name="Stainier D."/>
            <person name="Suzuki M.M."/>
            <person name="Tassy O."/>
            <person name="Takatori N."/>
            <person name="Tokuoka M."/>
            <person name="Yagi K."/>
            <person name="Yoshizaki F."/>
            <person name="Wada S."/>
            <person name="Zhang C."/>
            <person name="Hyatt P.D."/>
            <person name="Larimer F."/>
            <person name="Detter C."/>
            <person name="Doggett N."/>
            <person name="Glavina T."/>
            <person name="Hawkins T."/>
            <person name="Richardson P."/>
            <person name="Lucas S."/>
            <person name="Kohara Y."/>
            <person name="Levine M."/>
            <person name="Satoh N."/>
            <person name="Rokhsar D.S."/>
        </authorList>
    </citation>
    <scope>NUCLEOTIDE SEQUENCE [LARGE SCALE GENOMIC DNA]</scope>
</reference>
<evidence type="ECO:0000259" key="14">
    <source>
        <dbReference type="PROSITE" id="PS50103"/>
    </source>
</evidence>
<feature type="compositionally biased region" description="Basic and acidic residues" evidence="13">
    <location>
        <begin position="446"/>
        <end position="456"/>
    </location>
</feature>
<feature type="region of interest" description="Disordered" evidence="13">
    <location>
        <begin position="428"/>
        <end position="456"/>
    </location>
</feature>
<dbReference type="PROSITE" id="PS50174">
    <property type="entry name" value="G_PATCH"/>
    <property type="match status" value="1"/>
</dbReference>
<evidence type="ECO:0000256" key="5">
    <source>
        <dbReference type="ARBA" id="ARBA00022771"/>
    </source>
</evidence>
<sequence length="456" mass="51866">IKMDDMKTTLDTYRNQLSQINAAIESGQEDADLIVLRDDITNLISLTEESLLAYEKSQLMALLGNEDNQRYYDIIIVFQEQPSSSNQTPPPSDRIDEQLACFYADETSVSTDNKPETIEDCDDISGVKCRAPYTTEWSGCHYHNAMIMNVVNDHQELEGKFPDDIIVKVLFLNPTMASMMSCPYYLEDKCRYSNDDCKYSHGCYVSLYTLHPFHQPDFNNFTPGSSCLAKQQDGTWGSATLDVVHEDLNYTVKFQHRNLTLNLGIDEILPTHHDNEDSESSDDDDDTCHKPYYDVITAKGIDSSTFGAWEQHTRGFGSKILMKLGYKMGEGLGTGGQGRVDPVQVEVLPVGKSLDHCMKIKEKRRAALDKNLKKVNPPNRHRPGMFNFLNKALGDKKKTPTKPKFQLQEAVKVKDLNNRTISRKMNQELVKNESKIKQVQSRVKKLKESVARNRER</sequence>
<dbReference type="GeneTree" id="ENSGT00940000169022"/>
<dbReference type="Pfam" id="PF01585">
    <property type="entry name" value="G-patch"/>
    <property type="match status" value="1"/>
</dbReference>
<dbReference type="InterPro" id="IPR000467">
    <property type="entry name" value="G_patch_dom"/>
</dbReference>
<protein>
    <recommendedName>
        <fullName evidence="2">Zinc finger CCCH-type with G patch domain-containing protein</fullName>
    </recommendedName>
</protein>
<dbReference type="PANTHER" id="PTHR46297:SF1">
    <property type="entry name" value="ZINC FINGER CCCH-TYPE WITH G PATCH DOMAIN-CONTAINING PROTEIN"/>
    <property type="match status" value="1"/>
</dbReference>
<evidence type="ECO:0000259" key="15">
    <source>
        <dbReference type="PROSITE" id="PS50174"/>
    </source>
</evidence>
<keyword evidence="10" id="KW-0539">Nucleus</keyword>
<proteinExistence type="predicted"/>
<dbReference type="STRING" id="7719.ENSCINP00000029930"/>
<feature type="domain" description="C3H1-type" evidence="14">
    <location>
        <begin position="176"/>
        <end position="204"/>
    </location>
</feature>
<evidence type="ECO:0000256" key="4">
    <source>
        <dbReference type="ARBA" id="ARBA00022723"/>
    </source>
</evidence>
<dbReference type="HOGENOM" id="CLU_040504_1_0_1"/>
<dbReference type="GO" id="GO:0000978">
    <property type="term" value="F:RNA polymerase II cis-regulatory region sequence-specific DNA binding"/>
    <property type="evidence" value="ECO:0000318"/>
    <property type="project" value="GO_Central"/>
</dbReference>
<evidence type="ECO:0000256" key="8">
    <source>
        <dbReference type="ARBA" id="ARBA00023125"/>
    </source>
</evidence>
<dbReference type="OMA" id="QYTRGIG"/>
<keyword evidence="17" id="KW-1185">Reference proteome</keyword>
<organism evidence="16 17">
    <name type="scientific">Ciona intestinalis</name>
    <name type="common">Transparent sea squirt</name>
    <name type="synonym">Ascidia intestinalis</name>
    <dbReference type="NCBI Taxonomy" id="7719"/>
    <lineage>
        <taxon>Eukaryota</taxon>
        <taxon>Metazoa</taxon>
        <taxon>Chordata</taxon>
        <taxon>Tunicata</taxon>
        <taxon>Ascidiacea</taxon>
        <taxon>Phlebobranchia</taxon>
        <taxon>Cionidae</taxon>
        <taxon>Ciona</taxon>
    </lineage>
</organism>
<evidence type="ECO:0000313" key="17">
    <source>
        <dbReference type="Proteomes" id="UP000008144"/>
    </source>
</evidence>
<evidence type="ECO:0000256" key="11">
    <source>
        <dbReference type="PROSITE-ProRule" id="PRU00723"/>
    </source>
</evidence>
<evidence type="ECO:0000256" key="7">
    <source>
        <dbReference type="ARBA" id="ARBA00023015"/>
    </source>
</evidence>
<evidence type="ECO:0000256" key="9">
    <source>
        <dbReference type="ARBA" id="ARBA00023163"/>
    </source>
</evidence>
<evidence type="ECO:0000256" key="12">
    <source>
        <dbReference type="SAM" id="Coils"/>
    </source>
</evidence>
<reference evidence="16" key="3">
    <citation type="submission" date="2025-08" db="UniProtKB">
        <authorList>
            <consortium name="Ensembl"/>
        </authorList>
    </citation>
    <scope>IDENTIFICATION</scope>
</reference>
<feature type="domain" description="G-patch" evidence="15">
    <location>
        <begin position="313"/>
        <end position="373"/>
    </location>
</feature>
<dbReference type="Proteomes" id="UP000008144">
    <property type="component" value="Chromosome 11"/>
</dbReference>
<keyword evidence="7" id="KW-0805">Transcription regulation</keyword>
<dbReference type="Gene3D" id="2.30.30.1190">
    <property type="match status" value="1"/>
</dbReference>
<name>H2XJU8_CIOIN</name>
<evidence type="ECO:0000256" key="2">
    <source>
        <dbReference type="ARBA" id="ARBA00022414"/>
    </source>
</evidence>
<keyword evidence="12" id="KW-0175">Coiled coil</keyword>
<dbReference type="FunCoup" id="H2XJU8">
    <property type="interactions" value="50"/>
</dbReference>
<evidence type="ECO:0000256" key="13">
    <source>
        <dbReference type="SAM" id="MobiDB-lite"/>
    </source>
</evidence>
<dbReference type="InParanoid" id="H2XJU8"/>
<dbReference type="CDD" id="cd20384">
    <property type="entry name" value="Tudor_ZGPAT"/>
    <property type="match status" value="1"/>
</dbReference>
<dbReference type="PANTHER" id="PTHR46297">
    <property type="entry name" value="ZINC FINGER CCCH-TYPE WITH G PATCH DOMAIN-CONTAINING PROTEIN"/>
    <property type="match status" value="1"/>
</dbReference>
<evidence type="ECO:0000313" key="16">
    <source>
        <dbReference type="Ensembl" id="ENSCINP00000029930.1"/>
    </source>
</evidence>
<evidence type="ECO:0000256" key="3">
    <source>
        <dbReference type="ARBA" id="ARBA00022491"/>
    </source>
</evidence>
<reference evidence="16" key="2">
    <citation type="journal article" date="2008" name="Genome Biol.">
        <title>Improved genome assembly and evidence-based global gene model set for the chordate Ciona intestinalis: new insight into intron and operon populations.</title>
        <authorList>
            <person name="Satou Y."/>
            <person name="Mineta K."/>
            <person name="Ogasawara M."/>
            <person name="Sasakura Y."/>
            <person name="Shoguchi E."/>
            <person name="Ueno K."/>
            <person name="Yamada L."/>
            <person name="Matsumoto J."/>
            <person name="Wasserscheid J."/>
            <person name="Dewar K."/>
            <person name="Wiley G.B."/>
            <person name="Macmil S.L."/>
            <person name="Roe B.A."/>
            <person name="Zeller R.W."/>
            <person name="Hastings K.E."/>
            <person name="Lemaire P."/>
            <person name="Lindquist E."/>
            <person name="Endo T."/>
            <person name="Hotta K."/>
            <person name="Inaba K."/>
        </authorList>
    </citation>
    <scope>NUCLEOTIDE SEQUENCE [LARGE SCALE GENOMIC DNA]</scope>
    <source>
        <strain evidence="16">wild type</strain>
    </source>
</reference>